<dbReference type="Proteomes" id="UP000004535">
    <property type="component" value="Unassembled WGS sequence"/>
</dbReference>
<feature type="domain" description="Tyr recombinase" evidence="2">
    <location>
        <begin position="166"/>
        <end position="384"/>
    </location>
</feature>
<name>B9BTZ0_9BURK</name>
<dbReference type="InterPro" id="IPR002104">
    <property type="entry name" value="Integrase_catalytic"/>
</dbReference>
<dbReference type="CDD" id="cd00397">
    <property type="entry name" value="DNA_BRE_C"/>
    <property type="match status" value="1"/>
</dbReference>
<evidence type="ECO:0000256" key="1">
    <source>
        <dbReference type="ARBA" id="ARBA00023172"/>
    </source>
</evidence>
<organism evidence="3 4">
    <name type="scientific">Burkholderia multivorans CGD2</name>
    <dbReference type="NCBI Taxonomy" id="513052"/>
    <lineage>
        <taxon>Bacteria</taxon>
        <taxon>Pseudomonadati</taxon>
        <taxon>Pseudomonadota</taxon>
        <taxon>Betaproteobacteria</taxon>
        <taxon>Burkholderiales</taxon>
        <taxon>Burkholderiaceae</taxon>
        <taxon>Burkholderia</taxon>
        <taxon>Burkholderia cepacia complex</taxon>
    </lineage>
</organism>
<protein>
    <submittedName>
        <fullName evidence="3">Phage integrase</fullName>
    </submittedName>
</protein>
<evidence type="ECO:0000313" key="3">
    <source>
        <dbReference type="EMBL" id="EEE05908.1"/>
    </source>
</evidence>
<proteinExistence type="predicted"/>
<dbReference type="EMBL" id="ACFC01000008">
    <property type="protein sequence ID" value="EEE05908.1"/>
    <property type="molecule type" value="Genomic_DNA"/>
</dbReference>
<dbReference type="RefSeq" id="WP_006406601.1">
    <property type="nucleotide sequence ID" value="NZ_ACFC01000008.1"/>
</dbReference>
<dbReference type="SUPFAM" id="SSF56349">
    <property type="entry name" value="DNA breaking-rejoining enzymes"/>
    <property type="match status" value="1"/>
</dbReference>
<dbReference type="InterPro" id="IPR048120">
    <property type="entry name" value="Integrase-like"/>
</dbReference>
<evidence type="ECO:0000313" key="4">
    <source>
        <dbReference type="Proteomes" id="UP000004535"/>
    </source>
</evidence>
<accession>B9BTZ0</accession>
<evidence type="ECO:0000259" key="2">
    <source>
        <dbReference type="PROSITE" id="PS51898"/>
    </source>
</evidence>
<reference evidence="3 4" key="1">
    <citation type="journal article" date="2012" name="J. Bacteriol.">
        <title>Draft Genome Sequence Determination for Cystic Fibrosis and Chronic Granulomatous Disease Burkholderia multivorans Isolates.</title>
        <authorList>
            <person name="Varga J.J."/>
            <person name="Losada L."/>
            <person name="Zelazny A.M."/>
            <person name="Brinkac L."/>
            <person name="Harkins D."/>
            <person name="Radune D."/>
            <person name="Hostetler J."/>
            <person name="Sampaio E.P."/>
            <person name="Ronning C.M."/>
            <person name="Nierman W.C."/>
            <person name="Greenberg D.E."/>
            <person name="Holland S.M."/>
            <person name="Goldberg J.B."/>
        </authorList>
    </citation>
    <scope>NUCLEOTIDE SEQUENCE [LARGE SCALE GENOMIC DNA]</scope>
    <source>
        <strain evidence="3 4">CGD2</strain>
    </source>
</reference>
<comment type="caution">
    <text evidence="3">The sequence shown here is derived from an EMBL/GenBank/DDBJ whole genome shotgun (WGS) entry which is preliminary data.</text>
</comment>
<dbReference type="InterPro" id="IPR011010">
    <property type="entry name" value="DNA_brk_join_enz"/>
</dbReference>
<dbReference type="PROSITE" id="PS51898">
    <property type="entry name" value="TYR_RECOMBINASE"/>
    <property type="match status" value="1"/>
</dbReference>
<gene>
    <name evidence="3" type="ORF">BURMUCGD2_0678</name>
</gene>
<dbReference type="GO" id="GO:0015074">
    <property type="term" value="P:DNA integration"/>
    <property type="evidence" value="ECO:0007669"/>
    <property type="project" value="InterPro"/>
</dbReference>
<dbReference type="Gene3D" id="1.10.443.10">
    <property type="entry name" value="Intergrase catalytic core"/>
    <property type="match status" value="1"/>
</dbReference>
<sequence>MSQTGKVGSSNALSLTLPSRVFTRSGSSFDPREDLWIWTDGPFKARIDFRRYSGGYETFVPALKQALIPFVKGHACTYIENLEYAFHHFTGLLGDCPDGMLSPLHISYYAEKLLAHQRYRVGTLNALLQKWVELGLPGVEPECATYLLERRKPGNKKGEAVRTRNPVEGPLSEEEYAALYSAANAAYGRGELPLWTLLLARLLLACGGRISQFASLKICDFDESTYVLQLPQAKTRAENIRVSFVEFDISPQTGRLLTDYLNNLREDGYGHNSPFFPSSLIMVGSSRGCREARATDDLFFGHCSPELLSQRFRRFIRPIAPPTSRLDYAPTPLTPRRFRYTFGTRLAEEGASKVVIANRLGHVDLQHVEVYVAASPKIVENIDRTMGAALAPLARAFKGQLVEDEAHTTHKGVPGSRIIDFRVAAAPVGSCAGRGQGCAFNKPVACYTCFRFEPWLDAPHEKVLKRLRREREKCGGDDRMAAVNDEPIRAVEEVISLCARARRKRRAADTEVPS</sequence>
<dbReference type="GO" id="GO:0006310">
    <property type="term" value="P:DNA recombination"/>
    <property type="evidence" value="ECO:0007669"/>
    <property type="project" value="UniProtKB-KW"/>
</dbReference>
<dbReference type="GO" id="GO:0003677">
    <property type="term" value="F:DNA binding"/>
    <property type="evidence" value="ECO:0007669"/>
    <property type="project" value="InterPro"/>
</dbReference>
<dbReference type="Pfam" id="PF00589">
    <property type="entry name" value="Phage_integrase"/>
    <property type="match status" value="1"/>
</dbReference>
<dbReference type="NCBIfam" id="NF041502">
    <property type="entry name" value="integrase_1"/>
    <property type="match status" value="1"/>
</dbReference>
<keyword evidence="1" id="KW-0233">DNA recombination</keyword>
<dbReference type="AlphaFoldDB" id="B9BTZ0"/>
<dbReference type="InterPro" id="IPR013762">
    <property type="entry name" value="Integrase-like_cat_sf"/>
</dbReference>